<protein>
    <submittedName>
        <fullName evidence="1">Uncharacterized protein</fullName>
    </submittedName>
</protein>
<dbReference type="Proteomes" id="UP000255279">
    <property type="component" value="Unassembled WGS sequence"/>
</dbReference>
<dbReference type="EMBL" id="UGQE01000004">
    <property type="protein sequence ID" value="STZ14639.1"/>
    <property type="molecule type" value="Genomic_DNA"/>
</dbReference>
<gene>
    <name evidence="1" type="ORF">NCTC10293_02236</name>
</gene>
<name>A0A378RA84_9GAMM</name>
<proteinExistence type="predicted"/>
<reference evidence="1 2" key="1">
    <citation type="submission" date="2018-06" db="EMBL/GenBank/DDBJ databases">
        <authorList>
            <consortium name="Pathogen Informatics"/>
            <person name="Doyle S."/>
        </authorList>
    </citation>
    <scope>NUCLEOTIDE SEQUENCE [LARGE SCALE GENOMIC DNA]</scope>
    <source>
        <strain evidence="1 2">NCTC10293</strain>
    </source>
</reference>
<dbReference type="AlphaFoldDB" id="A0A378RA84"/>
<accession>A0A378RA84</accession>
<organism evidence="1 2">
    <name type="scientific">Moraxella caviae</name>
    <dbReference type="NCBI Taxonomy" id="34060"/>
    <lineage>
        <taxon>Bacteria</taxon>
        <taxon>Pseudomonadati</taxon>
        <taxon>Pseudomonadota</taxon>
        <taxon>Gammaproteobacteria</taxon>
        <taxon>Moraxellales</taxon>
        <taxon>Moraxellaceae</taxon>
        <taxon>Moraxella</taxon>
    </lineage>
</organism>
<evidence type="ECO:0000313" key="1">
    <source>
        <dbReference type="EMBL" id="STZ14639.1"/>
    </source>
</evidence>
<sequence length="47" mass="5405">MLPSQLKHAGIQIEQLEEVAKCELQHNNDLQLIRFKKSQTMKSPIST</sequence>
<evidence type="ECO:0000313" key="2">
    <source>
        <dbReference type="Proteomes" id="UP000255279"/>
    </source>
</evidence>